<dbReference type="EMBL" id="LKET01000019">
    <property type="protein sequence ID" value="KPU45799.1"/>
    <property type="molecule type" value="Genomic_DNA"/>
</dbReference>
<proteinExistence type="predicted"/>
<dbReference type="STRING" id="36849.OXPF_05880"/>
<gene>
    <name evidence="1" type="ORF">OXPF_05880</name>
</gene>
<dbReference type="Proteomes" id="UP000050326">
    <property type="component" value="Unassembled WGS sequence"/>
</dbReference>
<organism evidence="1 2">
    <name type="scientific">Oxobacter pfennigii</name>
    <dbReference type="NCBI Taxonomy" id="36849"/>
    <lineage>
        <taxon>Bacteria</taxon>
        <taxon>Bacillati</taxon>
        <taxon>Bacillota</taxon>
        <taxon>Clostridia</taxon>
        <taxon>Eubacteriales</taxon>
        <taxon>Clostridiaceae</taxon>
        <taxon>Oxobacter</taxon>
    </lineage>
</organism>
<reference evidence="1 2" key="1">
    <citation type="submission" date="2015-09" db="EMBL/GenBank/DDBJ databases">
        <title>Genome sequence of Oxobacter pfennigii DSM 3222.</title>
        <authorList>
            <person name="Poehlein A."/>
            <person name="Bengelsdorf F.R."/>
            <person name="Schiel-Bengelsdorf B."/>
            <person name="Duerre P."/>
            <person name="Daniel R."/>
        </authorList>
    </citation>
    <scope>NUCLEOTIDE SEQUENCE [LARGE SCALE GENOMIC DNA]</scope>
    <source>
        <strain evidence="1 2">DSM 3222</strain>
    </source>
</reference>
<evidence type="ECO:0000313" key="1">
    <source>
        <dbReference type="EMBL" id="KPU45799.1"/>
    </source>
</evidence>
<keyword evidence="2" id="KW-1185">Reference proteome</keyword>
<dbReference type="OrthoDB" id="9985771at2"/>
<dbReference type="AlphaFoldDB" id="A0A0P8WD50"/>
<evidence type="ECO:0000313" key="2">
    <source>
        <dbReference type="Proteomes" id="UP000050326"/>
    </source>
</evidence>
<dbReference type="RefSeq" id="WP_054873714.1">
    <property type="nucleotide sequence ID" value="NZ_LKET01000019.1"/>
</dbReference>
<name>A0A0P8WD50_9CLOT</name>
<accession>A0A0P8WD50</accession>
<protein>
    <submittedName>
        <fullName evidence="1">Uncharacterized protein</fullName>
    </submittedName>
</protein>
<sequence>MANIYDIDAYVDQIALRSFVRSFSPIAVSKVLNLPLNPVIERLNYLKDGKKLTLKYEIRCYEDSNIIKVVDDFSGFIGKKLYCKNCDDEIEVGLDNIFPVYYIDDDYREYLKKN</sequence>
<comment type="caution">
    <text evidence="1">The sequence shown here is derived from an EMBL/GenBank/DDBJ whole genome shotgun (WGS) entry which is preliminary data.</text>
</comment>